<name>A0AAD4VDX1_PRUDU</name>
<dbReference type="GO" id="GO:0008233">
    <property type="term" value="F:peptidase activity"/>
    <property type="evidence" value="ECO:0007669"/>
    <property type="project" value="UniProtKB-KW"/>
</dbReference>
<dbReference type="InterPro" id="IPR025724">
    <property type="entry name" value="GAG-pre-integrase_dom"/>
</dbReference>
<organism evidence="4 5">
    <name type="scientific">Prunus dulcis</name>
    <name type="common">Almond</name>
    <name type="synonym">Amygdalus dulcis</name>
    <dbReference type="NCBI Taxonomy" id="3755"/>
    <lineage>
        <taxon>Eukaryota</taxon>
        <taxon>Viridiplantae</taxon>
        <taxon>Streptophyta</taxon>
        <taxon>Embryophyta</taxon>
        <taxon>Tracheophyta</taxon>
        <taxon>Spermatophyta</taxon>
        <taxon>Magnoliopsida</taxon>
        <taxon>eudicotyledons</taxon>
        <taxon>Gunneridae</taxon>
        <taxon>Pentapetalae</taxon>
        <taxon>rosids</taxon>
        <taxon>fabids</taxon>
        <taxon>Rosales</taxon>
        <taxon>Rosaceae</taxon>
        <taxon>Amygdaloideae</taxon>
        <taxon>Amygdaleae</taxon>
        <taxon>Prunus</taxon>
    </lineage>
</organism>
<dbReference type="PANTHER" id="PTHR42648">
    <property type="entry name" value="TRANSPOSASE, PUTATIVE-RELATED"/>
    <property type="match status" value="1"/>
</dbReference>
<evidence type="ECO:0000256" key="1">
    <source>
        <dbReference type="ARBA" id="ARBA00022670"/>
    </source>
</evidence>
<dbReference type="GO" id="GO:0003676">
    <property type="term" value="F:nucleic acid binding"/>
    <property type="evidence" value="ECO:0007669"/>
    <property type="project" value="InterPro"/>
</dbReference>
<accession>A0AAD4VDX1</accession>
<gene>
    <name evidence="4" type="ORF">L3X38_031584</name>
</gene>
<feature type="domain" description="GAG-pre-integrase" evidence="2">
    <location>
        <begin position="340"/>
        <end position="405"/>
    </location>
</feature>
<reference evidence="4 5" key="1">
    <citation type="journal article" date="2022" name="G3 (Bethesda)">
        <title>Whole-genome sequence and methylome profiling of the almond [Prunus dulcis (Mill.) D.A. Webb] cultivar 'Nonpareil'.</title>
        <authorList>
            <person name="D'Amico-Willman K.M."/>
            <person name="Ouma W.Z."/>
            <person name="Meulia T."/>
            <person name="Sideli G.M."/>
            <person name="Gradziel T.M."/>
            <person name="Fresnedo-Ramirez J."/>
        </authorList>
    </citation>
    <scope>NUCLEOTIDE SEQUENCE [LARGE SCALE GENOMIC DNA]</scope>
    <source>
        <strain evidence="4">Clone GOH B32 T37-40</strain>
    </source>
</reference>
<dbReference type="EMBL" id="JAJFAZ020000006">
    <property type="protein sequence ID" value="KAI5322512.1"/>
    <property type="molecule type" value="Genomic_DNA"/>
</dbReference>
<dbReference type="AlphaFoldDB" id="A0AAD4VDX1"/>
<keyword evidence="1" id="KW-0645">Protease</keyword>
<feature type="domain" description="Retrovirus-related Pol polyprotein from transposon TNT 1-94-like beta-barrel" evidence="3">
    <location>
        <begin position="231"/>
        <end position="310"/>
    </location>
</feature>
<evidence type="ECO:0000259" key="3">
    <source>
        <dbReference type="Pfam" id="PF22936"/>
    </source>
</evidence>
<evidence type="ECO:0000259" key="2">
    <source>
        <dbReference type="Pfam" id="PF13976"/>
    </source>
</evidence>
<dbReference type="PANTHER" id="PTHR42648:SF18">
    <property type="entry name" value="RETROTRANSPOSON, UNCLASSIFIED-LIKE PROTEIN"/>
    <property type="match status" value="1"/>
</dbReference>
<protein>
    <recommendedName>
        <fullName evidence="6">GAG-pre-integrase domain-containing protein</fullName>
    </recommendedName>
</protein>
<dbReference type="InterPro" id="IPR036397">
    <property type="entry name" value="RNaseH_sf"/>
</dbReference>
<proteinExistence type="predicted"/>
<dbReference type="GO" id="GO:0006508">
    <property type="term" value="P:proteolysis"/>
    <property type="evidence" value="ECO:0007669"/>
    <property type="project" value="UniProtKB-KW"/>
</dbReference>
<comment type="caution">
    <text evidence="4">The sequence shown here is derived from an EMBL/GenBank/DDBJ whole genome shotgun (WGS) entry which is preliminary data.</text>
</comment>
<dbReference type="InterPro" id="IPR054722">
    <property type="entry name" value="PolX-like_BBD"/>
</dbReference>
<dbReference type="Gene3D" id="3.30.420.10">
    <property type="entry name" value="Ribonuclease H-like superfamily/Ribonuclease H"/>
    <property type="match status" value="1"/>
</dbReference>
<evidence type="ECO:0008006" key="6">
    <source>
        <dbReference type="Google" id="ProtNLM"/>
    </source>
</evidence>
<evidence type="ECO:0000313" key="4">
    <source>
        <dbReference type="EMBL" id="KAI5322512.1"/>
    </source>
</evidence>
<dbReference type="Pfam" id="PF13976">
    <property type="entry name" value="gag_pre-integrs"/>
    <property type="match status" value="1"/>
</dbReference>
<dbReference type="Proteomes" id="UP001054821">
    <property type="component" value="Chromosome 6"/>
</dbReference>
<evidence type="ECO:0000313" key="5">
    <source>
        <dbReference type="Proteomes" id="UP001054821"/>
    </source>
</evidence>
<dbReference type="Pfam" id="PF14223">
    <property type="entry name" value="Retrotran_gag_2"/>
    <property type="match status" value="1"/>
</dbReference>
<sequence length="455" mass="50948">MAGSGSSKVRTSIFSGENYEFWRIKMVTIFKSYGLQNLVEKGIPIPDSKKKKTTEEASEDDDGGKMADIFMKDAKALGIIQNAISNEIFPRIANADSAKMAWELLYGEYHGGDHVLISLSKVHDPIRLVIENIKSLETVELQEVVAILKSQEQRFELHNVDTAEKAFASFSVSPKDQNKGGTQSGSSKFQKRECTASKNVQKANCANQVEVTGNLFYANSIISGASANGEWYIDSGCSSHMTGDKKLLVDIRTNMIGKVQMPTGELVDIARMGTLVIDTSKGRKHIKEVMYHPGLKENLLSVGQMDEHGYYLLFGGKICSIFDRSSLDSLVIKVEMKRNYPLALLPNDHIALNASVSHSTWTWHKSLGHLHLRGMNQLKEKEMVHGLPYLEKVDEVCEGHQLGKQHREWFPNNQAWRASNPLELIHVDLWGPMKNESIAGNNYFMLLIDDCTRMI</sequence>
<dbReference type="InterPro" id="IPR039537">
    <property type="entry name" value="Retrotran_Ty1/copia-like"/>
</dbReference>
<keyword evidence="5" id="KW-1185">Reference proteome</keyword>
<keyword evidence="1" id="KW-0378">Hydrolase</keyword>
<dbReference type="Pfam" id="PF22936">
    <property type="entry name" value="Pol_BBD"/>
    <property type="match status" value="1"/>
</dbReference>